<dbReference type="PROSITE" id="PS50215">
    <property type="entry name" value="ADAM_MEPRO"/>
    <property type="match status" value="1"/>
</dbReference>
<sequence length="561" mass="62008">MTVPRPIGGRLRRDLNGRPPHQVSYVIGVGGNDHVVHLERNELLLPADFTVVTYSQNGSLITSRPPVQMNSFNQFLSCGVLHLANDSYGIEPLDSAPDQHLVYRLQDVTSQPRGCGTPHYDGHEHDSNTTEHAQYKPEEIHHKHHSRMKRAILHQTYYVELLLVVDNERIYIQLNVRVVLVGLEIWTQQNLISTEGGPGEVLSRFTQWREKDLVPRRRHDSAQLIVKKSFGVTAGMAFVSTVCSRSHGGGINAFTNNNIPSGSRNFSSCSADDFEKMILSTGGTCLLNVPRPDEAYSAPFCGNRLVDMGEECDCGSEKECEKDPCCEYQTCQLKSGAQCAYGECCYKCQNGQPCRSQQAYCYNGKCQHYDGQCQAIFGSIKGIALATVATTTTATRSAVTVFGIEPSIITSPIGSGGAKCYGVDFMLGSDVPDPGMVNEGSKCGDNKVCMNFECCGVEVLNYDCDVEKKCCNSNRNCHCDDGWAAPFCELKDKDTSVRDGLLVFFFLVLPLLALGAFVFLRRNELLRRFGLSCRKRSQGYKAKQGCMQGYGVSILIQDKNK</sequence>
<keyword evidence="1" id="KW-1015">Disulfide bond</keyword>
<dbReference type="InterPro" id="IPR036436">
    <property type="entry name" value="Disintegrin_dom_sf"/>
</dbReference>
<evidence type="ECO:0008006" key="8">
    <source>
        <dbReference type="Google" id="ProtNLM"/>
    </source>
</evidence>
<dbReference type="Gene3D" id="4.10.70.10">
    <property type="entry name" value="Disintegrin domain"/>
    <property type="match status" value="1"/>
</dbReference>
<protein>
    <recommendedName>
        <fullName evidence="8">Disintegrin and metalloproteinase domain-containing protein 9</fullName>
    </recommendedName>
</protein>
<evidence type="ECO:0000313" key="6">
    <source>
        <dbReference type="EMBL" id="KAF3851575.1"/>
    </source>
</evidence>
<dbReference type="InterPro" id="IPR002870">
    <property type="entry name" value="Peptidase_M12B_N"/>
</dbReference>
<dbReference type="GO" id="GO:0004222">
    <property type="term" value="F:metalloendopeptidase activity"/>
    <property type="evidence" value="ECO:0007669"/>
    <property type="project" value="InterPro"/>
</dbReference>
<evidence type="ECO:0000256" key="3">
    <source>
        <dbReference type="SAM" id="Phobius"/>
    </source>
</evidence>
<dbReference type="Pfam" id="PF01421">
    <property type="entry name" value="Reprolysin"/>
    <property type="match status" value="2"/>
</dbReference>
<dbReference type="PROSITE" id="PS50214">
    <property type="entry name" value="DISINTEGRIN_2"/>
    <property type="match status" value="1"/>
</dbReference>
<dbReference type="GO" id="GO:0006508">
    <property type="term" value="P:proteolysis"/>
    <property type="evidence" value="ECO:0007669"/>
    <property type="project" value="InterPro"/>
</dbReference>
<dbReference type="SUPFAM" id="SSF55486">
    <property type="entry name" value="Metalloproteases ('zincins'), catalytic domain"/>
    <property type="match status" value="1"/>
</dbReference>
<organism evidence="6 7">
    <name type="scientific">Dissostichus mawsoni</name>
    <name type="common">Antarctic cod</name>
    <dbReference type="NCBI Taxonomy" id="36200"/>
    <lineage>
        <taxon>Eukaryota</taxon>
        <taxon>Metazoa</taxon>
        <taxon>Chordata</taxon>
        <taxon>Craniata</taxon>
        <taxon>Vertebrata</taxon>
        <taxon>Euteleostomi</taxon>
        <taxon>Actinopterygii</taxon>
        <taxon>Neopterygii</taxon>
        <taxon>Teleostei</taxon>
        <taxon>Neoteleostei</taxon>
        <taxon>Acanthomorphata</taxon>
        <taxon>Eupercaria</taxon>
        <taxon>Perciformes</taxon>
        <taxon>Notothenioidei</taxon>
        <taxon>Nototheniidae</taxon>
        <taxon>Dissostichus</taxon>
    </lineage>
</organism>
<dbReference type="SMART" id="SM00608">
    <property type="entry name" value="ACR"/>
    <property type="match status" value="1"/>
</dbReference>
<dbReference type="Pfam" id="PF00200">
    <property type="entry name" value="Disintegrin"/>
    <property type="match status" value="1"/>
</dbReference>
<dbReference type="SUPFAM" id="SSF57552">
    <property type="entry name" value="Blood coagulation inhibitor (disintegrin)"/>
    <property type="match status" value="1"/>
</dbReference>
<feature type="transmembrane region" description="Helical" evidence="3">
    <location>
        <begin position="501"/>
        <end position="520"/>
    </location>
</feature>
<dbReference type="InterPro" id="IPR001590">
    <property type="entry name" value="Peptidase_M12B"/>
</dbReference>
<dbReference type="GO" id="GO:0005886">
    <property type="term" value="C:plasma membrane"/>
    <property type="evidence" value="ECO:0007669"/>
    <property type="project" value="TreeGrafter"/>
</dbReference>
<evidence type="ECO:0000259" key="4">
    <source>
        <dbReference type="PROSITE" id="PS50214"/>
    </source>
</evidence>
<dbReference type="InterPro" id="IPR001762">
    <property type="entry name" value="Disintegrin_dom"/>
</dbReference>
<feature type="domain" description="Peptidase M12B" evidence="5">
    <location>
        <begin position="170"/>
        <end position="347"/>
    </location>
</feature>
<gene>
    <name evidence="6" type="ORF">F7725_013347</name>
</gene>
<comment type="caution">
    <text evidence="6">The sequence shown here is derived from an EMBL/GenBank/DDBJ whole genome shotgun (WGS) entry which is preliminary data.</text>
</comment>
<dbReference type="OrthoDB" id="5951731at2759"/>
<evidence type="ECO:0000256" key="2">
    <source>
        <dbReference type="PROSITE-ProRule" id="PRU00276"/>
    </source>
</evidence>
<evidence type="ECO:0000256" key="1">
    <source>
        <dbReference type="ARBA" id="ARBA00023157"/>
    </source>
</evidence>
<keyword evidence="3" id="KW-0812">Transmembrane</keyword>
<feature type="domain" description="Disintegrin" evidence="4">
    <location>
        <begin position="298"/>
        <end position="349"/>
    </location>
</feature>
<keyword evidence="3" id="KW-1133">Transmembrane helix</keyword>
<dbReference type="PANTHER" id="PTHR11905">
    <property type="entry name" value="ADAM A DISINTEGRIN AND METALLOPROTEASE DOMAIN"/>
    <property type="match status" value="1"/>
</dbReference>
<evidence type="ECO:0000259" key="5">
    <source>
        <dbReference type="PROSITE" id="PS50215"/>
    </source>
</evidence>
<evidence type="ECO:0000313" key="7">
    <source>
        <dbReference type="Proteomes" id="UP000518266"/>
    </source>
</evidence>
<dbReference type="InterPro" id="IPR006586">
    <property type="entry name" value="ADAM_Cys-rich"/>
</dbReference>
<accession>A0A7J5YQ52</accession>
<comment type="caution">
    <text evidence="2">Lacks conserved residue(s) required for the propagation of feature annotation.</text>
</comment>
<proteinExistence type="predicted"/>
<dbReference type="AlphaFoldDB" id="A0A7J5YQ52"/>
<dbReference type="InterPro" id="IPR024079">
    <property type="entry name" value="MetalloPept_cat_dom_sf"/>
</dbReference>
<keyword evidence="7" id="KW-1185">Reference proteome</keyword>
<dbReference type="EMBL" id="JAAKFY010000010">
    <property type="protein sequence ID" value="KAF3851575.1"/>
    <property type="molecule type" value="Genomic_DNA"/>
</dbReference>
<dbReference type="SMART" id="SM00050">
    <property type="entry name" value="DISIN"/>
    <property type="match status" value="1"/>
</dbReference>
<dbReference type="InterPro" id="IPR034027">
    <property type="entry name" value="Reprolysin_adamalysin"/>
</dbReference>
<dbReference type="Gene3D" id="3.40.390.10">
    <property type="entry name" value="Collagenase (Catalytic Domain)"/>
    <property type="match status" value="1"/>
</dbReference>
<reference evidence="6 7" key="1">
    <citation type="submission" date="2020-03" db="EMBL/GenBank/DDBJ databases">
        <title>Dissostichus mawsoni Genome sequencing and assembly.</title>
        <authorList>
            <person name="Park H."/>
        </authorList>
    </citation>
    <scope>NUCLEOTIDE SEQUENCE [LARGE SCALE GENOMIC DNA]</scope>
    <source>
        <strain evidence="6">DM0001</strain>
        <tissue evidence="6">Muscle</tissue>
    </source>
</reference>
<dbReference type="Proteomes" id="UP000518266">
    <property type="component" value="Unassembled WGS sequence"/>
</dbReference>
<dbReference type="PANTHER" id="PTHR11905:SF136">
    <property type="entry name" value="DISINTEGRIN AND METALLOPROTEINASE DOMAIN-CONTAINING PROTEIN 9"/>
    <property type="match status" value="1"/>
</dbReference>
<dbReference type="CDD" id="cd04269">
    <property type="entry name" value="ZnMc_adamalysin_II_like"/>
    <property type="match status" value="1"/>
</dbReference>
<keyword evidence="3" id="KW-0472">Membrane</keyword>
<name>A0A7J5YQ52_DISMA</name>
<dbReference type="Pfam" id="PF01562">
    <property type="entry name" value="Pep_M12B_propep"/>
    <property type="match status" value="1"/>
</dbReference>